<keyword evidence="3" id="KW-0479">Metal-binding</keyword>
<dbReference type="InterPro" id="IPR003726">
    <property type="entry name" value="HCY_dom"/>
</dbReference>
<comment type="cofactor">
    <cofactor evidence="3">
        <name>Zn(2+)</name>
        <dbReference type="ChEBI" id="CHEBI:29105"/>
    </cofactor>
    <text evidence="3">Binds 1 zinc ion per subunit.</text>
</comment>
<dbReference type="PIRSF" id="PIRSF037505">
    <property type="entry name" value="Betaine_HMT"/>
    <property type="match status" value="1"/>
</dbReference>
<evidence type="ECO:0000256" key="4">
    <source>
        <dbReference type="PROSITE-ProRule" id="PRU00333"/>
    </source>
</evidence>
<keyword evidence="3" id="KW-0862">Zinc</keyword>
<accession>A5WFJ9</accession>
<dbReference type="GO" id="GO:0032259">
    <property type="term" value="P:methylation"/>
    <property type="evidence" value="ECO:0007669"/>
    <property type="project" value="UniProtKB-KW"/>
</dbReference>
<evidence type="ECO:0000259" key="5">
    <source>
        <dbReference type="PROSITE" id="PS50970"/>
    </source>
</evidence>
<protein>
    <submittedName>
        <fullName evidence="6">Homocysteine S-methyltransferase</fullName>
        <ecNumber evidence="6">2.1.1.10</ecNumber>
    </submittedName>
</protein>
<proteinExistence type="predicted"/>
<dbReference type="InterPro" id="IPR036589">
    <property type="entry name" value="HCY_dom_sf"/>
</dbReference>
<dbReference type="GO" id="GO:0008168">
    <property type="term" value="F:methyltransferase activity"/>
    <property type="evidence" value="ECO:0007669"/>
    <property type="project" value="UniProtKB-KW"/>
</dbReference>
<keyword evidence="2 6" id="KW-0808">Transferase</keyword>
<reference evidence="6" key="1">
    <citation type="submission" date="2007-05" db="EMBL/GenBank/DDBJ databases">
        <title>Complete sequence of chromosome of Psychrobacter sp. PRwf-1.</title>
        <authorList>
            <consortium name="US DOE Joint Genome Institute"/>
            <person name="Copeland A."/>
            <person name="Lucas S."/>
            <person name="Lapidus A."/>
            <person name="Barry K."/>
            <person name="Detter J.C."/>
            <person name="Glavina del Rio T."/>
            <person name="Hammon N."/>
            <person name="Israni S."/>
            <person name="Dalin E."/>
            <person name="Tice H."/>
            <person name="Pitluck S."/>
            <person name="Chain P."/>
            <person name="Malfatti S."/>
            <person name="Shin M."/>
            <person name="Vergez L."/>
            <person name="Schmutz J."/>
            <person name="Larimer F."/>
            <person name="Land M."/>
            <person name="Hauser L."/>
            <person name="Kyrpides N."/>
            <person name="Kim E."/>
            <person name="Tiedje J."/>
            <person name="Richardson P."/>
        </authorList>
    </citation>
    <scope>NUCLEOTIDE SEQUENCE [LARGE SCALE GENOMIC DNA]</scope>
    <source>
        <strain evidence="6">PRwf-1</strain>
    </source>
</reference>
<dbReference type="InterPro" id="IPR017226">
    <property type="entry name" value="BHMT-like"/>
</dbReference>
<sequence length="310" mass="33642">MSVKAITIIDGGMGRELAKRGAPFRQPEWSALAMIEAPEIVRDVHRDFIRSGAGVITTNSYALLPFHIGEVRFAKHAQDLAASAGEMARAAVELENTPTKVAGSIPPLFGSYRADLFQAEQVEDIATPLITGLRPYVDFWLAETQSLIAESVAVRKLLTKLDTDNKPVWVSFTLEDSEHLDVPRLRSGETVVEAVTTLAGLNVEAILFNCCQPEVIEQALEVAQSVLQHKDAAHIKLGAYANAFPPQPKDATANDGLDEVREDLTPPAYLDWAKKWQAQGVSLIGGGCGIGPEHINELSGYFTKAGTTQR</sequence>
<dbReference type="Pfam" id="PF02574">
    <property type="entry name" value="S-methyl_trans"/>
    <property type="match status" value="1"/>
</dbReference>
<dbReference type="HOGENOM" id="CLU_004914_3_0_6"/>
<comment type="caution">
    <text evidence="4">Lacks conserved residue(s) required for the propagation of feature annotation.</text>
</comment>
<gene>
    <name evidence="6" type="ordered locus">PsycPRwf_1497</name>
</gene>
<evidence type="ECO:0000256" key="1">
    <source>
        <dbReference type="ARBA" id="ARBA00022603"/>
    </source>
</evidence>
<evidence type="ECO:0000256" key="3">
    <source>
        <dbReference type="PIRSR" id="PIRSR037505-2"/>
    </source>
</evidence>
<dbReference type="Gene3D" id="3.20.20.330">
    <property type="entry name" value="Homocysteine-binding-like domain"/>
    <property type="match status" value="1"/>
</dbReference>
<organism evidence="6">
    <name type="scientific">Psychrobacter sp. (strain PRwf-1)</name>
    <dbReference type="NCBI Taxonomy" id="349106"/>
    <lineage>
        <taxon>Bacteria</taxon>
        <taxon>Pseudomonadati</taxon>
        <taxon>Pseudomonadota</taxon>
        <taxon>Gammaproteobacteria</taxon>
        <taxon>Moraxellales</taxon>
        <taxon>Moraxellaceae</taxon>
        <taxon>Psychrobacter</taxon>
    </lineage>
</organism>
<dbReference type="GO" id="GO:0008270">
    <property type="term" value="F:zinc ion binding"/>
    <property type="evidence" value="ECO:0007669"/>
    <property type="project" value="InterPro"/>
</dbReference>
<dbReference type="eggNOG" id="COG2040">
    <property type="taxonomic scope" value="Bacteria"/>
</dbReference>
<dbReference type="PANTHER" id="PTHR11103">
    <property type="entry name" value="SLR1189 PROTEIN"/>
    <property type="match status" value="1"/>
</dbReference>
<dbReference type="GO" id="GO:0009086">
    <property type="term" value="P:methionine biosynthetic process"/>
    <property type="evidence" value="ECO:0007669"/>
    <property type="project" value="InterPro"/>
</dbReference>
<dbReference type="SUPFAM" id="SSF82282">
    <property type="entry name" value="Homocysteine S-methyltransferase"/>
    <property type="match status" value="1"/>
</dbReference>
<feature type="binding site" evidence="3">
    <location>
        <position position="210"/>
    </location>
    <ligand>
        <name>Zn(2+)</name>
        <dbReference type="ChEBI" id="CHEBI:29105"/>
    </ligand>
</feature>
<dbReference type="EC" id="2.1.1.10" evidence="6"/>
<keyword evidence="1 6" id="KW-0489">Methyltransferase</keyword>
<feature type="binding site" evidence="3">
    <location>
        <position position="288"/>
    </location>
    <ligand>
        <name>Zn(2+)</name>
        <dbReference type="ChEBI" id="CHEBI:29105"/>
    </ligand>
</feature>
<dbReference type="STRING" id="349106.PsycPRwf_1497"/>
<dbReference type="EMBL" id="CP000713">
    <property type="protein sequence ID" value="ABQ94440.1"/>
    <property type="molecule type" value="Genomic_DNA"/>
</dbReference>
<dbReference type="KEGG" id="prw:PsycPRwf_1497"/>
<evidence type="ECO:0000313" key="6">
    <source>
        <dbReference type="EMBL" id="ABQ94440.1"/>
    </source>
</evidence>
<feature type="domain" description="Hcy-binding" evidence="5">
    <location>
        <begin position="1"/>
        <end position="302"/>
    </location>
</feature>
<dbReference type="PROSITE" id="PS50970">
    <property type="entry name" value="HCY"/>
    <property type="match status" value="1"/>
</dbReference>
<dbReference type="PANTHER" id="PTHR11103:SF18">
    <property type="entry name" value="SLR1189 PROTEIN"/>
    <property type="match status" value="1"/>
</dbReference>
<dbReference type="AlphaFoldDB" id="A5WFJ9"/>
<evidence type="ECO:0000256" key="2">
    <source>
        <dbReference type="ARBA" id="ARBA00022679"/>
    </source>
</evidence>
<name>A5WFJ9_PSYWF</name>